<dbReference type="EMBL" id="JACHEO010000024">
    <property type="protein sequence ID" value="MBB5349389.1"/>
    <property type="molecule type" value="Genomic_DNA"/>
</dbReference>
<sequence length="37" mass="4418">ATPLRNHTRFIQHVPSPKDRGKLLYLLDHVKEIFVFM</sequence>
<dbReference type="Proteomes" id="UP000539642">
    <property type="component" value="Unassembled WGS sequence"/>
</dbReference>
<comment type="caution">
    <text evidence="1">The sequence shown here is derived from an EMBL/GenBank/DDBJ whole genome shotgun (WGS) entry which is preliminary data.</text>
</comment>
<evidence type="ECO:0000313" key="1">
    <source>
        <dbReference type="EMBL" id="MBB5349389.1"/>
    </source>
</evidence>
<dbReference type="AlphaFoldDB" id="A0A840V6K4"/>
<gene>
    <name evidence="1" type="ORF">HNQ81_003142</name>
</gene>
<accession>A0A840V6K4</accession>
<evidence type="ECO:0000313" key="2">
    <source>
        <dbReference type="Proteomes" id="UP000539642"/>
    </source>
</evidence>
<protein>
    <submittedName>
        <fullName evidence="1">Uncharacterized protein</fullName>
    </submittedName>
</protein>
<keyword evidence="2" id="KW-1185">Reference proteome</keyword>
<feature type="non-terminal residue" evidence="1">
    <location>
        <position position="1"/>
    </location>
</feature>
<name>A0A840V6K4_9BACT</name>
<organism evidence="1 2">
    <name type="scientific">Desulfoprunum benzoelyticum</name>
    <dbReference type="NCBI Taxonomy" id="1506996"/>
    <lineage>
        <taxon>Bacteria</taxon>
        <taxon>Pseudomonadati</taxon>
        <taxon>Thermodesulfobacteriota</taxon>
        <taxon>Desulfobulbia</taxon>
        <taxon>Desulfobulbales</taxon>
        <taxon>Desulfobulbaceae</taxon>
        <taxon>Desulfoprunum</taxon>
    </lineage>
</organism>
<proteinExistence type="predicted"/>
<reference evidence="1 2" key="1">
    <citation type="submission" date="2020-08" db="EMBL/GenBank/DDBJ databases">
        <title>Genomic Encyclopedia of Type Strains, Phase IV (KMG-IV): sequencing the most valuable type-strain genomes for metagenomic binning, comparative biology and taxonomic classification.</title>
        <authorList>
            <person name="Goeker M."/>
        </authorList>
    </citation>
    <scope>NUCLEOTIDE SEQUENCE [LARGE SCALE GENOMIC DNA]</scope>
    <source>
        <strain evidence="1 2">DSM 28570</strain>
    </source>
</reference>